<comment type="similarity">
    <text evidence="1">Belongs to the CapA family.</text>
</comment>
<dbReference type="PANTHER" id="PTHR33393:SF12">
    <property type="entry name" value="CAPSULE BIOSYNTHESIS PROTEIN CAPA"/>
    <property type="match status" value="1"/>
</dbReference>
<evidence type="ECO:0000259" key="2">
    <source>
        <dbReference type="SMART" id="SM00854"/>
    </source>
</evidence>
<dbReference type="PANTHER" id="PTHR33393">
    <property type="entry name" value="POLYGLUTAMINE SYNTHESIS ACCESSORY PROTEIN RV0574C-RELATED"/>
    <property type="match status" value="1"/>
</dbReference>
<dbReference type="SUPFAM" id="SSF56300">
    <property type="entry name" value="Metallo-dependent phosphatases"/>
    <property type="match status" value="1"/>
</dbReference>
<dbReference type="Pfam" id="PF09587">
    <property type="entry name" value="PGA_cap"/>
    <property type="match status" value="1"/>
</dbReference>
<comment type="caution">
    <text evidence="3">The sequence shown here is derived from an EMBL/GenBank/DDBJ whole genome shotgun (WGS) entry which is preliminary data.</text>
</comment>
<dbReference type="AlphaFoldDB" id="A0A645GJZ8"/>
<accession>A0A645GJZ8</accession>
<evidence type="ECO:0000313" key="3">
    <source>
        <dbReference type="EMBL" id="MPN24264.1"/>
    </source>
</evidence>
<dbReference type="InterPro" id="IPR052169">
    <property type="entry name" value="CW_Biosynth-Accessory"/>
</dbReference>
<evidence type="ECO:0000256" key="1">
    <source>
        <dbReference type="ARBA" id="ARBA00005662"/>
    </source>
</evidence>
<dbReference type="EMBL" id="VSSQ01073066">
    <property type="protein sequence ID" value="MPN24264.1"/>
    <property type="molecule type" value="Genomic_DNA"/>
</dbReference>
<protein>
    <recommendedName>
        <fullName evidence="2">Capsule synthesis protein CapA domain-containing protein</fullName>
    </recommendedName>
</protein>
<feature type="domain" description="Capsule synthesis protein CapA" evidence="2">
    <location>
        <begin position="1"/>
        <end position="158"/>
    </location>
</feature>
<proteinExistence type="inferred from homology"/>
<name>A0A645GJZ8_9ZZZZ</name>
<dbReference type="Gene3D" id="3.60.21.10">
    <property type="match status" value="1"/>
</dbReference>
<sequence>MLDRGKYGLERTLKMITDRKLKHAGSYVNKAQKDSIYPLMLEKKGVKIALLNYTYGTNGNKLTPPNVVNRIDTNVIKNDIRRAKMKQPDLTVITLHWGNEYELQANTEQQMLARLFVREGVDLLIGGHPHVVQNAEFLSTGTSVVPVFYSLGNSISNQRKPHTDGGIMVKVKIGVHSRKIISTSYLPVYVYRGVLNTQYQYHLIPTIDFIKSPQSFSLPVADSVALRFFDTETKKRLPVFPVLDENLISF</sequence>
<reference evidence="3" key="1">
    <citation type="submission" date="2019-08" db="EMBL/GenBank/DDBJ databases">
        <authorList>
            <person name="Kucharzyk K."/>
            <person name="Murdoch R.W."/>
            <person name="Higgins S."/>
            <person name="Loffler F."/>
        </authorList>
    </citation>
    <scope>NUCLEOTIDE SEQUENCE</scope>
</reference>
<organism evidence="3">
    <name type="scientific">bioreactor metagenome</name>
    <dbReference type="NCBI Taxonomy" id="1076179"/>
    <lineage>
        <taxon>unclassified sequences</taxon>
        <taxon>metagenomes</taxon>
        <taxon>ecological metagenomes</taxon>
    </lineage>
</organism>
<dbReference type="SMART" id="SM00854">
    <property type="entry name" value="PGA_cap"/>
    <property type="match status" value="1"/>
</dbReference>
<dbReference type="InterPro" id="IPR019079">
    <property type="entry name" value="Capsule_synth_CapA"/>
</dbReference>
<dbReference type="InterPro" id="IPR029052">
    <property type="entry name" value="Metallo-depent_PP-like"/>
</dbReference>
<gene>
    <name evidence="3" type="ORF">SDC9_171659</name>
</gene>